<proteinExistence type="predicted"/>
<dbReference type="EMBL" id="DROD01000561">
    <property type="protein sequence ID" value="HHJ53278.1"/>
    <property type="molecule type" value="Genomic_DNA"/>
</dbReference>
<sequence length="159" mass="18505">MQNNKNERYKPGRKMKRKKYKLTVASATENLEVVRDFIRRLATRADFSVEQSEQIELAVDEACTNVIKHAYKFNPRRLMHVIVFVDDEKMEIQVEDKGPGFDFEKLEPPQIAKRISGAKPGGLGIHIMKKVMDKVEFSIDPGKRNRVTLIKYRNRRNVS</sequence>
<dbReference type="Pfam" id="PF13581">
    <property type="entry name" value="HATPase_c_2"/>
    <property type="match status" value="1"/>
</dbReference>
<keyword evidence="3" id="KW-0547">Nucleotide-binding</keyword>
<comment type="caution">
    <text evidence="3">The sequence shown here is derived from an EMBL/GenBank/DDBJ whole genome shotgun (WGS) entry which is preliminary data.</text>
</comment>
<evidence type="ECO:0000256" key="1">
    <source>
        <dbReference type="ARBA" id="ARBA00022527"/>
    </source>
</evidence>
<accession>A0A7V5UFG0</accession>
<gene>
    <name evidence="3" type="ORF">ENJ89_08810</name>
</gene>
<dbReference type="PANTHER" id="PTHR35526">
    <property type="entry name" value="ANTI-SIGMA-F FACTOR RSBW-RELATED"/>
    <property type="match status" value="1"/>
</dbReference>
<name>A0A7V5UFG0_CALAY</name>
<dbReference type="Gene3D" id="3.30.565.10">
    <property type="entry name" value="Histidine kinase-like ATPase, C-terminal domain"/>
    <property type="match status" value="1"/>
</dbReference>
<dbReference type="GO" id="GO:0005524">
    <property type="term" value="F:ATP binding"/>
    <property type="evidence" value="ECO:0007669"/>
    <property type="project" value="UniProtKB-KW"/>
</dbReference>
<evidence type="ECO:0000259" key="2">
    <source>
        <dbReference type="Pfam" id="PF13581"/>
    </source>
</evidence>
<dbReference type="SUPFAM" id="SSF55874">
    <property type="entry name" value="ATPase domain of HSP90 chaperone/DNA topoisomerase II/histidine kinase"/>
    <property type="match status" value="1"/>
</dbReference>
<dbReference type="CDD" id="cd16936">
    <property type="entry name" value="HATPase_RsbW-like"/>
    <property type="match status" value="1"/>
</dbReference>
<dbReference type="InterPro" id="IPR003594">
    <property type="entry name" value="HATPase_dom"/>
</dbReference>
<organism evidence="3">
    <name type="scientific">Caldithrix abyssi</name>
    <dbReference type="NCBI Taxonomy" id="187145"/>
    <lineage>
        <taxon>Bacteria</taxon>
        <taxon>Pseudomonadati</taxon>
        <taxon>Calditrichota</taxon>
        <taxon>Calditrichia</taxon>
        <taxon>Calditrichales</taxon>
        <taxon>Calditrichaceae</taxon>
        <taxon>Caldithrix</taxon>
    </lineage>
</organism>
<keyword evidence="3" id="KW-0067">ATP-binding</keyword>
<dbReference type="GO" id="GO:0004674">
    <property type="term" value="F:protein serine/threonine kinase activity"/>
    <property type="evidence" value="ECO:0007669"/>
    <property type="project" value="UniProtKB-KW"/>
</dbReference>
<feature type="domain" description="Histidine kinase/HSP90-like ATPase" evidence="2">
    <location>
        <begin position="25"/>
        <end position="151"/>
    </location>
</feature>
<keyword evidence="1" id="KW-0808">Transferase</keyword>
<dbReference type="InterPro" id="IPR050267">
    <property type="entry name" value="Anti-sigma-factor_SerPK"/>
</dbReference>
<evidence type="ECO:0000313" key="3">
    <source>
        <dbReference type="EMBL" id="HHJ53278.1"/>
    </source>
</evidence>
<keyword evidence="1" id="KW-0723">Serine/threonine-protein kinase</keyword>
<protein>
    <submittedName>
        <fullName evidence="3">ATP-binding protein</fullName>
    </submittedName>
</protein>
<dbReference type="Proteomes" id="UP000886124">
    <property type="component" value="Unassembled WGS sequence"/>
</dbReference>
<dbReference type="InterPro" id="IPR036890">
    <property type="entry name" value="HATPase_C_sf"/>
</dbReference>
<dbReference type="AlphaFoldDB" id="A0A7V5UFG0"/>
<keyword evidence="1" id="KW-0418">Kinase</keyword>
<reference evidence="3" key="1">
    <citation type="journal article" date="2020" name="mSystems">
        <title>Genome- and Community-Level Interaction Insights into Carbon Utilization and Element Cycling Functions of Hydrothermarchaeota in Hydrothermal Sediment.</title>
        <authorList>
            <person name="Zhou Z."/>
            <person name="Liu Y."/>
            <person name="Xu W."/>
            <person name="Pan J."/>
            <person name="Luo Z.H."/>
            <person name="Li M."/>
        </authorList>
    </citation>
    <scope>NUCLEOTIDE SEQUENCE [LARGE SCALE GENOMIC DNA]</scope>
    <source>
        <strain evidence="3">HyVt-527</strain>
    </source>
</reference>
<dbReference type="PANTHER" id="PTHR35526:SF3">
    <property type="entry name" value="ANTI-SIGMA-F FACTOR RSBW"/>
    <property type="match status" value="1"/>
</dbReference>